<name>A0ABS2ARQ3_9ACTN</name>
<protein>
    <submittedName>
        <fullName evidence="2">Substrate-binding domain-containing protein</fullName>
    </submittedName>
</protein>
<dbReference type="Pfam" id="PF00092">
    <property type="entry name" value="VWA"/>
    <property type="match status" value="1"/>
</dbReference>
<dbReference type="Proteomes" id="UP000632138">
    <property type="component" value="Unassembled WGS sequence"/>
</dbReference>
<dbReference type="PROSITE" id="PS50234">
    <property type="entry name" value="VWFA"/>
    <property type="match status" value="1"/>
</dbReference>
<dbReference type="SUPFAM" id="SSF53850">
    <property type="entry name" value="Periplasmic binding protein-like II"/>
    <property type="match status" value="1"/>
</dbReference>
<comment type="caution">
    <text evidence="2">The sequence shown here is derived from an EMBL/GenBank/DDBJ whole genome shotgun (WGS) entry which is preliminary data.</text>
</comment>
<gene>
    <name evidence="2" type="ORF">JIG36_40890</name>
</gene>
<dbReference type="InterPro" id="IPR036465">
    <property type="entry name" value="vWFA_dom_sf"/>
</dbReference>
<evidence type="ECO:0000313" key="3">
    <source>
        <dbReference type="Proteomes" id="UP000632138"/>
    </source>
</evidence>
<proteinExistence type="predicted"/>
<dbReference type="InterPro" id="IPR002035">
    <property type="entry name" value="VWF_A"/>
</dbReference>
<dbReference type="Gene3D" id="3.40.50.410">
    <property type="entry name" value="von Willebrand factor, type A domain"/>
    <property type="match status" value="1"/>
</dbReference>
<evidence type="ECO:0000259" key="1">
    <source>
        <dbReference type="PROSITE" id="PS50234"/>
    </source>
</evidence>
<accession>A0ABS2ARQ3</accession>
<dbReference type="SUPFAM" id="SSF53300">
    <property type="entry name" value="vWA-like"/>
    <property type="match status" value="1"/>
</dbReference>
<dbReference type="SMART" id="SM00327">
    <property type="entry name" value="VWA"/>
    <property type="match status" value="1"/>
</dbReference>
<organism evidence="2 3">
    <name type="scientific">Paractinoplanes ovalisporus</name>
    <dbReference type="NCBI Taxonomy" id="2810368"/>
    <lineage>
        <taxon>Bacteria</taxon>
        <taxon>Bacillati</taxon>
        <taxon>Actinomycetota</taxon>
        <taxon>Actinomycetes</taxon>
        <taxon>Micromonosporales</taxon>
        <taxon>Micromonosporaceae</taxon>
        <taxon>Paractinoplanes</taxon>
    </lineage>
</organism>
<reference evidence="2 3" key="1">
    <citation type="submission" date="2021-01" db="EMBL/GenBank/DDBJ databases">
        <title>Actinoplanes sp. nov. LDG1-06 isolated from lichen.</title>
        <authorList>
            <person name="Saeng-In P."/>
            <person name="Phongsopitanun W."/>
            <person name="Kanchanasin P."/>
            <person name="Yuki M."/>
            <person name="Kudo T."/>
            <person name="Ohkuma M."/>
            <person name="Tanasupawat S."/>
        </authorList>
    </citation>
    <scope>NUCLEOTIDE SEQUENCE [LARGE SCALE GENOMIC DNA]</scope>
    <source>
        <strain evidence="2 3">LDG1-06</strain>
    </source>
</reference>
<dbReference type="EMBL" id="JAENHP010000022">
    <property type="protein sequence ID" value="MBM2621876.1"/>
    <property type="molecule type" value="Genomic_DNA"/>
</dbReference>
<sequence>MVTVAGAGWAGYRQLSAEDCPAPVRLKVAAPNEIQPAVRDAADTWVRSGACVAVTVSVVDPTTMAAAVGRKHGVNLVNGGASRADTEADVWIADSSTWMLRIAAEAPGFTPSMLGSIAESPLVFAVPADRPVPAAAAPKALVQRIATDKELRPAVVDPERDATGLAGLLLIAGAAGADATGAKLKVGAMQAMSANRAGTRGALLERFQSRSGIGLAPLSEADLITYNRNNPAAPLTAVYPPASVMLDYPYAVMPGIDPPKAAAAATLRTALSTGLFTAALARAGVRGPDGTAGPGFETPKGAPATIPPATPVPVKAVSQLLGSWSAITQPGRMLAVFDVSGSMNAKVPTAGGLTRAQVTQGVARQGLGLLDDRWSVGNWTFSTDMDGRRPWVENVPISLCATHRDELEAAIGRIVPKPDGDTGLFDTALAAYQRVQQGWRPGVSNSVVIYTDGRNDNPGGLTIDELVAKMTSLRDPARPVRMIIIGMGTAIDRAELEEIARASGSGGVFIATDPAKIGEIFLEAIASRKGA</sequence>
<evidence type="ECO:0000313" key="2">
    <source>
        <dbReference type="EMBL" id="MBM2621876.1"/>
    </source>
</evidence>
<feature type="domain" description="VWFA" evidence="1">
    <location>
        <begin position="332"/>
        <end position="525"/>
    </location>
</feature>
<keyword evidence="3" id="KW-1185">Reference proteome</keyword>